<sequence>MIISRLIQIWAVRKPFFEDKMNLVGFGLSLCANLAAWAILYFKLDPGLSNILLHYSAVYGSDLVGPGIYAYGIAAGALIILIINLSIASSFYQKEKLASYFLAFASLVVQLIFLAASAVLTFINA</sequence>
<dbReference type="EMBL" id="MFEY01000009">
    <property type="protein sequence ID" value="OGE89693.1"/>
    <property type="molecule type" value="Genomic_DNA"/>
</dbReference>
<feature type="transmembrane region" description="Helical" evidence="1">
    <location>
        <begin position="68"/>
        <end position="88"/>
    </location>
</feature>
<gene>
    <name evidence="2" type="ORF">A3E29_00550</name>
</gene>
<protein>
    <submittedName>
        <fullName evidence="2">Uncharacterized protein</fullName>
    </submittedName>
</protein>
<organism evidence="2 3">
    <name type="scientific">Candidatus Doudnabacteria bacterium RIFCSPHIGHO2_12_FULL_48_16</name>
    <dbReference type="NCBI Taxonomy" id="1817838"/>
    <lineage>
        <taxon>Bacteria</taxon>
        <taxon>Candidatus Doudnaibacteriota</taxon>
    </lineage>
</organism>
<feature type="transmembrane region" description="Helical" evidence="1">
    <location>
        <begin position="100"/>
        <end position="123"/>
    </location>
</feature>
<reference evidence="2 3" key="1">
    <citation type="journal article" date="2016" name="Nat. Commun.">
        <title>Thousands of microbial genomes shed light on interconnected biogeochemical processes in an aquifer system.</title>
        <authorList>
            <person name="Anantharaman K."/>
            <person name="Brown C.T."/>
            <person name="Hug L.A."/>
            <person name="Sharon I."/>
            <person name="Castelle C.J."/>
            <person name="Probst A.J."/>
            <person name="Thomas B.C."/>
            <person name="Singh A."/>
            <person name="Wilkins M.J."/>
            <person name="Karaoz U."/>
            <person name="Brodie E.L."/>
            <person name="Williams K.H."/>
            <person name="Hubbard S.S."/>
            <person name="Banfield J.F."/>
        </authorList>
    </citation>
    <scope>NUCLEOTIDE SEQUENCE [LARGE SCALE GENOMIC DNA]</scope>
</reference>
<proteinExistence type="predicted"/>
<keyword evidence="1" id="KW-0812">Transmembrane</keyword>
<dbReference type="AlphaFoldDB" id="A0A1F5PIB6"/>
<evidence type="ECO:0000313" key="3">
    <source>
        <dbReference type="Proteomes" id="UP000177682"/>
    </source>
</evidence>
<name>A0A1F5PIB6_9BACT</name>
<evidence type="ECO:0000313" key="2">
    <source>
        <dbReference type="EMBL" id="OGE89693.1"/>
    </source>
</evidence>
<comment type="caution">
    <text evidence="2">The sequence shown here is derived from an EMBL/GenBank/DDBJ whole genome shotgun (WGS) entry which is preliminary data.</text>
</comment>
<keyword evidence="1" id="KW-1133">Transmembrane helix</keyword>
<accession>A0A1F5PIB6</accession>
<evidence type="ECO:0000256" key="1">
    <source>
        <dbReference type="SAM" id="Phobius"/>
    </source>
</evidence>
<feature type="transmembrane region" description="Helical" evidence="1">
    <location>
        <begin position="21"/>
        <end position="42"/>
    </location>
</feature>
<dbReference type="Proteomes" id="UP000177682">
    <property type="component" value="Unassembled WGS sequence"/>
</dbReference>
<keyword evidence="1" id="KW-0472">Membrane</keyword>